<comment type="catalytic activity">
    <reaction evidence="3">
        <text>[protein]-L-glutamate 5-O-methyl ester + H2O = L-glutamyl-[protein] + methanol + H(+)</text>
        <dbReference type="Rhea" id="RHEA:23236"/>
        <dbReference type="Rhea" id="RHEA-COMP:10208"/>
        <dbReference type="Rhea" id="RHEA-COMP:10311"/>
        <dbReference type="ChEBI" id="CHEBI:15377"/>
        <dbReference type="ChEBI" id="CHEBI:15378"/>
        <dbReference type="ChEBI" id="CHEBI:17790"/>
        <dbReference type="ChEBI" id="CHEBI:29973"/>
        <dbReference type="ChEBI" id="CHEBI:82795"/>
        <dbReference type="EC" id="3.1.1.61"/>
    </reaction>
</comment>
<dbReference type="RefSeq" id="WP_174624226.1">
    <property type="nucleotide sequence ID" value="NZ_CADCXN010000001.1"/>
</dbReference>
<organism evidence="7 8">
    <name type="scientific">Candidatus Methylobacter favarea</name>
    <dbReference type="NCBI Taxonomy" id="2707345"/>
    <lineage>
        <taxon>Bacteria</taxon>
        <taxon>Pseudomonadati</taxon>
        <taxon>Pseudomonadota</taxon>
        <taxon>Gammaproteobacteria</taxon>
        <taxon>Methylococcales</taxon>
        <taxon>Methylococcaceae</taxon>
        <taxon>Methylobacter</taxon>
    </lineage>
</organism>
<reference evidence="7 8" key="1">
    <citation type="submission" date="2020-02" db="EMBL/GenBank/DDBJ databases">
        <authorList>
            <person name="Hogendoorn C."/>
        </authorList>
    </citation>
    <scope>NUCLEOTIDE SEQUENCE [LARGE SCALE GENOMIC DNA]</scope>
    <source>
        <strain evidence="7">METHB21</strain>
    </source>
</reference>
<dbReference type="AlphaFoldDB" id="A0A8S0WXK8"/>
<evidence type="ECO:0000256" key="3">
    <source>
        <dbReference type="ARBA" id="ARBA00048267"/>
    </source>
</evidence>
<feature type="active site" evidence="4">
    <location>
        <position position="12"/>
    </location>
</feature>
<keyword evidence="8" id="KW-1185">Reference proteome</keyword>
<dbReference type="InterPro" id="IPR000673">
    <property type="entry name" value="Sig_transdc_resp-reg_Me-estase"/>
</dbReference>
<feature type="domain" description="CheB-type methylesterase" evidence="6">
    <location>
        <begin position="1"/>
        <end position="189"/>
    </location>
</feature>
<feature type="active site" evidence="4">
    <location>
        <position position="39"/>
    </location>
</feature>
<evidence type="ECO:0000256" key="1">
    <source>
        <dbReference type="ARBA" id="ARBA00022801"/>
    </source>
</evidence>
<keyword evidence="4" id="KW-0145">Chemotaxis</keyword>
<evidence type="ECO:0000256" key="4">
    <source>
        <dbReference type="PROSITE-ProRule" id="PRU00050"/>
    </source>
</evidence>
<evidence type="ECO:0000313" key="7">
    <source>
        <dbReference type="EMBL" id="CAA9888927.1"/>
    </source>
</evidence>
<dbReference type="GO" id="GO:0000156">
    <property type="term" value="F:phosphorelay response regulator activity"/>
    <property type="evidence" value="ECO:0007669"/>
    <property type="project" value="InterPro"/>
</dbReference>
<dbReference type="Proteomes" id="UP000494216">
    <property type="component" value="Unassembled WGS sequence"/>
</dbReference>
<feature type="compositionally biased region" description="Basic residues" evidence="5">
    <location>
        <begin position="346"/>
        <end position="355"/>
    </location>
</feature>
<evidence type="ECO:0000259" key="6">
    <source>
        <dbReference type="PROSITE" id="PS50122"/>
    </source>
</evidence>
<dbReference type="GO" id="GO:0005737">
    <property type="term" value="C:cytoplasm"/>
    <property type="evidence" value="ECO:0007669"/>
    <property type="project" value="InterPro"/>
</dbReference>
<comment type="caution">
    <text evidence="7">The sequence shown here is derived from an EMBL/GenBank/DDBJ whole genome shotgun (WGS) entry which is preliminary data.</text>
</comment>
<proteinExistence type="predicted"/>
<name>A0A8S0WXK8_9GAMM</name>
<keyword evidence="1 4" id="KW-0378">Hydrolase</keyword>
<dbReference type="PROSITE" id="PS50122">
    <property type="entry name" value="CHEB"/>
    <property type="match status" value="1"/>
</dbReference>
<dbReference type="SUPFAM" id="SSF52738">
    <property type="entry name" value="Methylesterase CheB, C-terminal domain"/>
    <property type="match status" value="1"/>
</dbReference>
<dbReference type="EMBL" id="CADCXN010000001">
    <property type="protein sequence ID" value="CAA9888927.1"/>
    <property type="molecule type" value="Genomic_DNA"/>
</dbReference>
<feature type="region of interest" description="Disordered" evidence="5">
    <location>
        <begin position="339"/>
        <end position="361"/>
    </location>
</feature>
<dbReference type="PIRSF" id="PIRSF036461">
    <property type="entry name" value="Chmtx_methlestr"/>
    <property type="match status" value="1"/>
</dbReference>
<evidence type="ECO:0000313" key="8">
    <source>
        <dbReference type="Proteomes" id="UP000494216"/>
    </source>
</evidence>
<feature type="active site" evidence="4">
    <location>
        <position position="131"/>
    </location>
</feature>
<dbReference type="CDD" id="cd16433">
    <property type="entry name" value="CheB"/>
    <property type="match status" value="1"/>
</dbReference>
<dbReference type="Pfam" id="PF01339">
    <property type="entry name" value="CheB_methylest"/>
    <property type="match status" value="1"/>
</dbReference>
<accession>A0A8S0WXK8</accession>
<evidence type="ECO:0000256" key="5">
    <source>
        <dbReference type="SAM" id="MobiDB-lite"/>
    </source>
</evidence>
<dbReference type="PANTHER" id="PTHR42872:SF6">
    <property type="entry name" value="PROTEIN-GLUTAMATE METHYLESTERASE_PROTEIN-GLUTAMINE GLUTAMINASE"/>
    <property type="match status" value="1"/>
</dbReference>
<evidence type="ECO:0000256" key="2">
    <source>
        <dbReference type="ARBA" id="ARBA00039140"/>
    </source>
</evidence>
<dbReference type="InterPro" id="IPR011247">
    <property type="entry name" value="Chemotax_prot-Glu_Me-esterase"/>
</dbReference>
<dbReference type="Gene3D" id="3.40.50.180">
    <property type="entry name" value="Methylesterase CheB, C-terminal domain"/>
    <property type="match status" value="1"/>
</dbReference>
<dbReference type="InterPro" id="IPR035909">
    <property type="entry name" value="CheB_C"/>
</dbReference>
<dbReference type="EC" id="3.1.1.61" evidence="2"/>
<dbReference type="PANTHER" id="PTHR42872">
    <property type="entry name" value="PROTEIN-GLUTAMATE METHYLESTERASE/PROTEIN-GLUTAMINE GLUTAMINASE"/>
    <property type="match status" value="1"/>
</dbReference>
<dbReference type="GO" id="GO:0008984">
    <property type="term" value="F:protein-glutamate methylesterase activity"/>
    <property type="evidence" value="ECO:0007669"/>
    <property type="project" value="UniProtKB-EC"/>
</dbReference>
<gene>
    <name evidence="7" type="ORF">METHB2_10033</name>
</gene>
<dbReference type="GO" id="GO:0006935">
    <property type="term" value="P:chemotaxis"/>
    <property type="evidence" value="ECO:0007669"/>
    <property type="project" value="UniProtKB-UniRule"/>
</dbReference>
<sequence>MTARDIVVIGASAGGIQPLIELIQSLPEDFSGYIFIVVHIPPHSPSQLPEILTCSGSLKAVHPKDGEKLKQGMIYIAPPDHHLLLEHDHAVVRKGPKENRFRPSIDALFRSAAYEFGPRVIGVVLSGLLNDGTSGLWSVKRMNGIAIIQDPNDADHDSMPVSVLEYVDVDYSVPKEEIGPLIVGLMKEKISKKAAISKSEKKLLQMEVKIALEDNAFEKGILDMGELTTFTCPECHGALVRLLEGKIIRFRCHTGHAYTASALLSGITESVENTLWETMRGMEEAILLLNKMAEQFTKAGQLSDAELFKKKADMTAEKARIIHESVFSQELLSEDKIVKKPENIKKSKHKKHKQNNKSDRA</sequence>
<protein>
    <recommendedName>
        <fullName evidence="2">protein-glutamate methylesterase</fullName>
        <ecNumber evidence="2">3.1.1.61</ecNumber>
    </recommendedName>
</protein>